<dbReference type="EMBL" id="HBGG01015171">
    <property type="protein sequence ID" value="CAD9205511.1"/>
    <property type="molecule type" value="Transcribed_RNA"/>
</dbReference>
<feature type="transmembrane region" description="Helical" evidence="1">
    <location>
        <begin position="54"/>
        <end position="77"/>
    </location>
</feature>
<keyword evidence="1" id="KW-0812">Transmembrane</keyword>
<organism evidence="2">
    <name type="scientific">Tetraselmis chuii</name>
    <dbReference type="NCBI Taxonomy" id="63592"/>
    <lineage>
        <taxon>Eukaryota</taxon>
        <taxon>Viridiplantae</taxon>
        <taxon>Chlorophyta</taxon>
        <taxon>core chlorophytes</taxon>
        <taxon>Chlorodendrophyceae</taxon>
        <taxon>Chlorodendrales</taxon>
        <taxon>Chlorodendraceae</taxon>
        <taxon>Tetraselmis</taxon>
    </lineage>
</organism>
<feature type="transmembrane region" description="Helical" evidence="1">
    <location>
        <begin position="21"/>
        <end position="42"/>
    </location>
</feature>
<keyword evidence="1" id="KW-0472">Membrane</keyword>
<protein>
    <submittedName>
        <fullName evidence="2">Uncharacterized protein</fullName>
    </submittedName>
</protein>
<sequence>MVSMSLGSCPLVVVMDLVEEAAVAVVAAAMEALAVVVVVVVGRMVLGITGASRVLMIFTGGAMACRGPLFPGALLAFPVVSHRVACRRVVPPIMDLAMDTLL</sequence>
<keyword evidence="1" id="KW-1133">Transmembrane helix</keyword>
<proteinExistence type="predicted"/>
<dbReference type="AlphaFoldDB" id="A0A7S1SPZ6"/>
<evidence type="ECO:0000313" key="2">
    <source>
        <dbReference type="EMBL" id="CAD9205511.1"/>
    </source>
</evidence>
<accession>A0A7S1SPZ6</accession>
<gene>
    <name evidence="2" type="ORF">TCHU04912_LOCUS7747</name>
</gene>
<reference evidence="2" key="1">
    <citation type="submission" date="2021-01" db="EMBL/GenBank/DDBJ databases">
        <authorList>
            <person name="Corre E."/>
            <person name="Pelletier E."/>
            <person name="Niang G."/>
            <person name="Scheremetjew M."/>
            <person name="Finn R."/>
            <person name="Kale V."/>
            <person name="Holt S."/>
            <person name="Cochrane G."/>
            <person name="Meng A."/>
            <person name="Brown T."/>
            <person name="Cohen L."/>
        </authorList>
    </citation>
    <scope>NUCLEOTIDE SEQUENCE</scope>
    <source>
        <strain evidence="2">PLY429</strain>
    </source>
</reference>
<evidence type="ECO:0000256" key="1">
    <source>
        <dbReference type="SAM" id="Phobius"/>
    </source>
</evidence>
<name>A0A7S1SPZ6_9CHLO</name>